<sequence>MQKRGAGARRIKARTPIPVFANANTNTAPKADNSIEKSNESEDANGGDAIQKSELLAKRLRMGASLRKAKSRLQINNRATKVEAETNRRDNSESTSDKSSEDLGSNKGISKSSSHFHAIREKSIASNSGSRASRVKHIRERSQESISIRPNEPEPCGAVYDDIVAYSGDSKEFEDRIGTAANTPPTTPKGAQLSIRNYAPSPNSSISTKRRIAKTAIVSRRKYWSKNRRASKARESGSSIDIRASIVADHGGGTGKGSTGSILSKCQKPSTIGFQLDHDNNSTQKIGVKYNRIPANDRSSGVSDRDVISSHVTSPLNPSMQQHQELLGNTDNHNNNIIPPEDLGSLGITLSNRSKHQPNQRKIGSGMANIFHTTIGCDD</sequence>
<dbReference type="AlphaFoldDB" id="A0A9W8A5W5"/>
<name>A0A9W8A5W5_9FUNG</name>
<evidence type="ECO:0000313" key="2">
    <source>
        <dbReference type="EMBL" id="KAJ1921010.1"/>
    </source>
</evidence>
<evidence type="ECO:0000313" key="3">
    <source>
        <dbReference type="Proteomes" id="UP001150538"/>
    </source>
</evidence>
<gene>
    <name evidence="2" type="ORF">H4219_000868</name>
</gene>
<dbReference type="EMBL" id="JANBPU010000007">
    <property type="protein sequence ID" value="KAJ1921010.1"/>
    <property type="molecule type" value="Genomic_DNA"/>
</dbReference>
<feature type="region of interest" description="Disordered" evidence="1">
    <location>
        <begin position="1"/>
        <end position="50"/>
    </location>
</feature>
<feature type="compositionally biased region" description="Basic and acidic residues" evidence="1">
    <location>
        <begin position="80"/>
        <end position="101"/>
    </location>
</feature>
<dbReference type="Proteomes" id="UP001150538">
    <property type="component" value="Unassembled WGS sequence"/>
</dbReference>
<comment type="caution">
    <text evidence="2">The sequence shown here is derived from an EMBL/GenBank/DDBJ whole genome shotgun (WGS) entry which is preliminary data.</text>
</comment>
<evidence type="ECO:0000256" key="1">
    <source>
        <dbReference type="SAM" id="MobiDB-lite"/>
    </source>
</evidence>
<reference evidence="2" key="1">
    <citation type="submission" date="2022-07" db="EMBL/GenBank/DDBJ databases">
        <title>Phylogenomic reconstructions and comparative analyses of Kickxellomycotina fungi.</title>
        <authorList>
            <person name="Reynolds N.K."/>
            <person name="Stajich J.E."/>
            <person name="Barry K."/>
            <person name="Grigoriev I.V."/>
            <person name="Crous P."/>
            <person name="Smith M.E."/>
        </authorList>
    </citation>
    <scope>NUCLEOTIDE SEQUENCE</scope>
    <source>
        <strain evidence="2">NBRC 100468</strain>
    </source>
</reference>
<keyword evidence="3" id="KW-1185">Reference proteome</keyword>
<feature type="non-terminal residue" evidence="2">
    <location>
        <position position="379"/>
    </location>
</feature>
<organism evidence="2 3">
    <name type="scientific">Mycoemilia scoparia</name>
    <dbReference type="NCBI Taxonomy" id="417184"/>
    <lineage>
        <taxon>Eukaryota</taxon>
        <taxon>Fungi</taxon>
        <taxon>Fungi incertae sedis</taxon>
        <taxon>Zoopagomycota</taxon>
        <taxon>Kickxellomycotina</taxon>
        <taxon>Kickxellomycetes</taxon>
        <taxon>Kickxellales</taxon>
        <taxon>Kickxellaceae</taxon>
        <taxon>Mycoemilia</taxon>
    </lineage>
</organism>
<feature type="region of interest" description="Disordered" evidence="1">
    <location>
        <begin position="294"/>
        <end position="318"/>
    </location>
</feature>
<feature type="region of interest" description="Disordered" evidence="1">
    <location>
        <begin position="65"/>
        <end position="154"/>
    </location>
</feature>
<protein>
    <submittedName>
        <fullName evidence="2">Uncharacterized protein</fullName>
    </submittedName>
</protein>
<accession>A0A9W8A5W5</accession>
<feature type="compositionally biased region" description="Basic residues" evidence="1">
    <location>
        <begin position="1"/>
        <end position="13"/>
    </location>
</feature>
<proteinExistence type="predicted"/>